<keyword evidence="7" id="KW-0645">Protease</keyword>
<dbReference type="Gene3D" id="2.10.109.10">
    <property type="entry name" value="Umud Fragment, subunit A"/>
    <property type="match status" value="1"/>
</dbReference>
<evidence type="ECO:0000259" key="12">
    <source>
        <dbReference type="Pfam" id="PF10502"/>
    </source>
</evidence>
<organism evidence="13 14">
    <name type="scientific">Arabis alpina</name>
    <name type="common">Alpine rock-cress</name>
    <dbReference type="NCBI Taxonomy" id="50452"/>
    <lineage>
        <taxon>Eukaryota</taxon>
        <taxon>Viridiplantae</taxon>
        <taxon>Streptophyta</taxon>
        <taxon>Embryophyta</taxon>
        <taxon>Tracheophyta</taxon>
        <taxon>Spermatophyta</taxon>
        <taxon>Magnoliopsida</taxon>
        <taxon>eudicotyledons</taxon>
        <taxon>Gunneridae</taxon>
        <taxon>Pentapetalae</taxon>
        <taxon>rosids</taxon>
        <taxon>malvids</taxon>
        <taxon>Brassicales</taxon>
        <taxon>Brassicaceae</taxon>
        <taxon>Arabideae</taxon>
        <taxon>Arabis</taxon>
    </lineage>
</organism>
<keyword evidence="6" id="KW-0934">Plastid</keyword>
<proteinExistence type="inferred from homology"/>
<dbReference type="InterPro" id="IPR036286">
    <property type="entry name" value="LexA/Signal_pep-like_sf"/>
</dbReference>
<dbReference type="SUPFAM" id="SSF51306">
    <property type="entry name" value="LexA/Signal peptidase"/>
    <property type="match status" value="1"/>
</dbReference>
<dbReference type="FunFam" id="2.10.109.10:FF:000012">
    <property type="entry name" value="Peptidase/ serine-type peptidase"/>
    <property type="match status" value="1"/>
</dbReference>
<keyword evidence="9" id="KW-0809">Transit peptide</keyword>
<evidence type="ECO:0000256" key="4">
    <source>
        <dbReference type="ARBA" id="ARBA00013208"/>
    </source>
</evidence>
<dbReference type="NCBIfam" id="TIGR02227">
    <property type="entry name" value="sigpep_I_bact"/>
    <property type="match status" value="1"/>
</dbReference>
<dbReference type="GO" id="GO:0010027">
    <property type="term" value="P:thylakoid membrane organization"/>
    <property type="evidence" value="ECO:0007669"/>
    <property type="project" value="TreeGrafter"/>
</dbReference>
<name>A0A087FZ95_ARAAL</name>
<dbReference type="Gramene" id="KFK22947">
    <property type="protein sequence ID" value="KFK22947"/>
    <property type="gene ID" value="AALP_AAs47561U000400"/>
</dbReference>
<evidence type="ECO:0000256" key="8">
    <source>
        <dbReference type="ARBA" id="ARBA00022801"/>
    </source>
</evidence>
<dbReference type="CDD" id="cd06530">
    <property type="entry name" value="S26_SPase_I"/>
    <property type="match status" value="1"/>
</dbReference>
<dbReference type="InterPro" id="IPR019758">
    <property type="entry name" value="Pept_S26A_signal_pept_1_CS"/>
</dbReference>
<evidence type="ECO:0000256" key="7">
    <source>
        <dbReference type="ARBA" id="ARBA00022670"/>
    </source>
</evidence>
<keyword evidence="5" id="KW-0150">Chloroplast</keyword>
<feature type="domain" description="Peptidase S26" evidence="12">
    <location>
        <begin position="172"/>
        <end position="329"/>
    </location>
</feature>
<sequence length="352" mass="38968">MAIRITFTYSSYVARNLSSSTGARLGMGSGDLRSCYESWVRPRFFTHKPDPDKSPGFKPRIRPTSMYSTIAKELIGEGSQSPLVMGLVSILKSTTGPDSNVLGVSTFKASSIISFLSGSKWMNPSEVDVVDKGGTVCDDDNDNDDGKEMRKLELSGGNGWVNKLLNICSEDAKAAFTAVTVSLLFRSALAEPKSIPSMSMYPTLDVGDRVMAEKVSYFFRKPEISDIVIFKAPPILLDHGYTSNDVFIKRIVASEGDWVEVRDGKLFVNDIVREEDFVLEPMAYVMEPMFVPKGYVFVLGDNRNKSFDSHNWGPLPIENIVGRSVFRYWPPSKVSDTIYQNQAVPKAAFAVS</sequence>
<dbReference type="GO" id="GO:0009535">
    <property type="term" value="C:chloroplast thylakoid membrane"/>
    <property type="evidence" value="ECO:0007669"/>
    <property type="project" value="UniProtKB-SubCell"/>
</dbReference>
<dbReference type="eggNOG" id="KOG0171">
    <property type="taxonomic scope" value="Eukaryota"/>
</dbReference>
<dbReference type="Proteomes" id="UP000029120">
    <property type="component" value="Unassembled WGS sequence"/>
</dbReference>
<feature type="active site" evidence="11">
    <location>
        <position position="249"/>
    </location>
</feature>
<dbReference type="InterPro" id="IPR019756">
    <property type="entry name" value="Pept_S26A_signal_pept_1_Ser-AS"/>
</dbReference>
<evidence type="ECO:0000256" key="1">
    <source>
        <dbReference type="ARBA" id="ARBA00000677"/>
    </source>
</evidence>
<protein>
    <recommendedName>
        <fullName evidence="4">signal peptidase I</fullName>
        <ecNumber evidence="4">3.4.21.89</ecNumber>
    </recommendedName>
</protein>
<dbReference type="GO" id="GO:0006465">
    <property type="term" value="P:signal peptide processing"/>
    <property type="evidence" value="ECO:0007669"/>
    <property type="project" value="EnsemblPlants"/>
</dbReference>
<comment type="subcellular location">
    <subcellularLocation>
        <location evidence="2">Plastid</location>
        <location evidence="2">Chloroplast thylakoid membrane</location>
    </subcellularLocation>
</comment>
<dbReference type="EMBL" id="KL983916">
    <property type="protein sequence ID" value="KFK22947.1"/>
    <property type="molecule type" value="Genomic_DNA"/>
</dbReference>
<accession>A0A087FZ95</accession>
<dbReference type="PRINTS" id="PR00727">
    <property type="entry name" value="LEADERPTASE"/>
</dbReference>
<gene>
    <name evidence="13" type="ORF">AALP_AAs47561U000400</name>
</gene>
<dbReference type="PROSITE" id="PS00761">
    <property type="entry name" value="SPASE_I_3"/>
    <property type="match status" value="1"/>
</dbReference>
<evidence type="ECO:0000256" key="5">
    <source>
        <dbReference type="ARBA" id="ARBA00022528"/>
    </source>
</evidence>
<dbReference type="EC" id="3.4.21.89" evidence="4"/>
<keyword evidence="10" id="KW-0472">Membrane</keyword>
<evidence type="ECO:0000256" key="9">
    <source>
        <dbReference type="ARBA" id="ARBA00022946"/>
    </source>
</evidence>
<evidence type="ECO:0000256" key="3">
    <source>
        <dbReference type="ARBA" id="ARBA00009370"/>
    </source>
</evidence>
<keyword evidence="14" id="KW-1185">Reference proteome</keyword>
<evidence type="ECO:0000256" key="6">
    <source>
        <dbReference type="ARBA" id="ARBA00022640"/>
    </source>
</evidence>
<dbReference type="GO" id="GO:0004252">
    <property type="term" value="F:serine-type endopeptidase activity"/>
    <property type="evidence" value="ECO:0007669"/>
    <property type="project" value="InterPro"/>
</dbReference>
<evidence type="ECO:0000313" key="14">
    <source>
        <dbReference type="Proteomes" id="UP000029120"/>
    </source>
</evidence>
<dbReference type="PROSITE" id="PS00501">
    <property type="entry name" value="SPASE_I_1"/>
    <property type="match status" value="1"/>
</dbReference>
<dbReference type="OMA" id="LAYEMKP"/>
<keyword evidence="8" id="KW-0378">Hydrolase</keyword>
<dbReference type="PANTHER" id="PTHR43390">
    <property type="entry name" value="SIGNAL PEPTIDASE I"/>
    <property type="match status" value="1"/>
</dbReference>
<dbReference type="GO" id="GO:0009003">
    <property type="term" value="F:signal peptidase activity"/>
    <property type="evidence" value="ECO:0007669"/>
    <property type="project" value="UniProtKB-EC"/>
</dbReference>
<evidence type="ECO:0000313" key="13">
    <source>
        <dbReference type="EMBL" id="KFK22947.1"/>
    </source>
</evidence>
<dbReference type="Pfam" id="PF10502">
    <property type="entry name" value="Peptidase_S26"/>
    <property type="match status" value="1"/>
</dbReference>
<feature type="active site" evidence="11">
    <location>
        <position position="199"/>
    </location>
</feature>
<dbReference type="OrthoDB" id="308440at2759"/>
<dbReference type="PANTHER" id="PTHR43390:SF2">
    <property type="entry name" value="THYLAKOIDAL PROCESSING PEPTIDASE 2, CHLOROPLASTIC-RELATED"/>
    <property type="match status" value="1"/>
</dbReference>
<evidence type="ECO:0000256" key="2">
    <source>
        <dbReference type="ARBA" id="ARBA00004334"/>
    </source>
</evidence>
<comment type="similarity">
    <text evidence="3">Belongs to the peptidase S26 family.</text>
</comment>
<evidence type="ECO:0000256" key="11">
    <source>
        <dbReference type="PIRSR" id="PIRSR600223-1"/>
    </source>
</evidence>
<dbReference type="InterPro" id="IPR019533">
    <property type="entry name" value="Peptidase_S26"/>
</dbReference>
<evidence type="ECO:0000256" key="10">
    <source>
        <dbReference type="ARBA" id="ARBA00023136"/>
    </source>
</evidence>
<comment type="catalytic activity">
    <reaction evidence="1">
        <text>Cleavage of hydrophobic, N-terminal signal or leader sequences from secreted and periplasmic proteins.</text>
        <dbReference type="EC" id="3.4.21.89"/>
    </reaction>
</comment>
<dbReference type="AlphaFoldDB" id="A0A087FZ95"/>
<reference evidence="14" key="1">
    <citation type="journal article" date="2015" name="Nat. Plants">
        <title>Genome expansion of Arabis alpina linked with retrotransposition and reduced symmetric DNA methylation.</title>
        <authorList>
            <person name="Willing E.M."/>
            <person name="Rawat V."/>
            <person name="Mandakova T."/>
            <person name="Maumus F."/>
            <person name="James G.V."/>
            <person name="Nordstroem K.J."/>
            <person name="Becker C."/>
            <person name="Warthmann N."/>
            <person name="Chica C."/>
            <person name="Szarzynska B."/>
            <person name="Zytnicki M."/>
            <person name="Albani M.C."/>
            <person name="Kiefer C."/>
            <person name="Bergonzi S."/>
            <person name="Castaings L."/>
            <person name="Mateos J.L."/>
            <person name="Berns M.C."/>
            <person name="Bujdoso N."/>
            <person name="Piofczyk T."/>
            <person name="de Lorenzo L."/>
            <person name="Barrero-Sicilia C."/>
            <person name="Mateos I."/>
            <person name="Piednoel M."/>
            <person name="Hagmann J."/>
            <person name="Chen-Min-Tao R."/>
            <person name="Iglesias-Fernandez R."/>
            <person name="Schuster S.C."/>
            <person name="Alonso-Blanco C."/>
            <person name="Roudier F."/>
            <person name="Carbonero P."/>
            <person name="Paz-Ares J."/>
            <person name="Davis S.J."/>
            <person name="Pecinka A."/>
            <person name="Quesneville H."/>
            <person name="Colot V."/>
            <person name="Lysak M.A."/>
            <person name="Weigel D."/>
            <person name="Coupland G."/>
            <person name="Schneeberger K."/>
        </authorList>
    </citation>
    <scope>NUCLEOTIDE SEQUENCE [LARGE SCALE GENOMIC DNA]</scope>
    <source>
        <strain evidence="14">cv. Pajares</strain>
    </source>
</reference>
<dbReference type="InterPro" id="IPR000223">
    <property type="entry name" value="Pept_S26A_signal_pept_1"/>
</dbReference>